<protein>
    <recommendedName>
        <fullName evidence="5">TraB family protein</fullName>
    </recommendedName>
</protein>
<keyword evidence="2" id="KW-1133">Transmembrane helix</keyword>
<dbReference type="PANTHER" id="PTHR21530:SF7">
    <property type="entry name" value="TRAB DOMAIN-CONTAINING PROTEIN"/>
    <property type="match status" value="1"/>
</dbReference>
<evidence type="ECO:0000313" key="3">
    <source>
        <dbReference type="EMBL" id="KAK2077620.1"/>
    </source>
</evidence>
<sequence length="302" mass="32934">MSSEQGPESPSEQGHESTLNGSVSLEDLPQPLAVLEYAHPSGEGGPSCRVLVLGTAHVSAQSCKDAQALIERTKPQVVMLELCAERKPMLAQQQVKEPDLAAALAEVRAGRATPFQAVYSWLLARVSQSLEVMPGEEFRAALGAAQRVGAQVVLGDRPVSVTLARLWEALSGWEKARLIGHLLWTGTSLLEADSLRAEIEALKETDALTEAIREFGKTFPGLIRPLLTERDLYMTHVLQRLAANATTVVAVHWHETIDVEALMRLPDPRVRRRRRLVRLALLGSTVAAIGLGARFALRRRAA</sequence>
<dbReference type="AlphaFoldDB" id="A0AAD9II65"/>
<evidence type="ECO:0008006" key="5">
    <source>
        <dbReference type="Google" id="ProtNLM"/>
    </source>
</evidence>
<dbReference type="CDD" id="cd14726">
    <property type="entry name" value="TraB_PrgY-like"/>
    <property type="match status" value="1"/>
</dbReference>
<dbReference type="InterPro" id="IPR046345">
    <property type="entry name" value="TraB_PrgY-like"/>
</dbReference>
<dbReference type="EMBL" id="JASFZW010000006">
    <property type="protein sequence ID" value="KAK2077620.1"/>
    <property type="molecule type" value="Genomic_DNA"/>
</dbReference>
<dbReference type="Pfam" id="PF01963">
    <property type="entry name" value="TraB_PrgY_gumN"/>
    <property type="match status" value="1"/>
</dbReference>
<evidence type="ECO:0000256" key="1">
    <source>
        <dbReference type="SAM" id="MobiDB-lite"/>
    </source>
</evidence>
<name>A0AAD9II65_PROWI</name>
<feature type="transmembrane region" description="Helical" evidence="2">
    <location>
        <begin position="276"/>
        <end position="297"/>
    </location>
</feature>
<evidence type="ECO:0000313" key="4">
    <source>
        <dbReference type="Proteomes" id="UP001255856"/>
    </source>
</evidence>
<reference evidence="3" key="1">
    <citation type="submission" date="2021-01" db="EMBL/GenBank/DDBJ databases">
        <authorList>
            <person name="Eckstrom K.M.E."/>
        </authorList>
    </citation>
    <scope>NUCLEOTIDE SEQUENCE</scope>
    <source>
        <strain evidence="3">UVCC 0001</strain>
    </source>
</reference>
<organism evidence="3 4">
    <name type="scientific">Prototheca wickerhamii</name>
    <dbReference type="NCBI Taxonomy" id="3111"/>
    <lineage>
        <taxon>Eukaryota</taxon>
        <taxon>Viridiplantae</taxon>
        <taxon>Chlorophyta</taxon>
        <taxon>core chlorophytes</taxon>
        <taxon>Trebouxiophyceae</taxon>
        <taxon>Chlorellales</taxon>
        <taxon>Chlorellaceae</taxon>
        <taxon>Prototheca</taxon>
    </lineage>
</organism>
<dbReference type="InterPro" id="IPR002816">
    <property type="entry name" value="TraB/PrgY/GumN_fam"/>
</dbReference>
<dbReference type="Proteomes" id="UP001255856">
    <property type="component" value="Unassembled WGS sequence"/>
</dbReference>
<feature type="compositionally biased region" description="Low complexity" evidence="1">
    <location>
        <begin position="1"/>
        <end position="12"/>
    </location>
</feature>
<dbReference type="PANTHER" id="PTHR21530">
    <property type="entry name" value="PHEROMONE SHUTDOWN PROTEIN"/>
    <property type="match status" value="1"/>
</dbReference>
<proteinExistence type="predicted"/>
<gene>
    <name evidence="3" type="ORF">QBZ16_004465</name>
</gene>
<accession>A0AAD9II65</accession>
<comment type="caution">
    <text evidence="3">The sequence shown here is derived from an EMBL/GenBank/DDBJ whole genome shotgun (WGS) entry which is preliminary data.</text>
</comment>
<evidence type="ECO:0000256" key="2">
    <source>
        <dbReference type="SAM" id="Phobius"/>
    </source>
</evidence>
<keyword evidence="2" id="KW-0472">Membrane</keyword>
<keyword evidence="4" id="KW-1185">Reference proteome</keyword>
<feature type="region of interest" description="Disordered" evidence="1">
    <location>
        <begin position="1"/>
        <end position="23"/>
    </location>
</feature>
<keyword evidence="2" id="KW-0812">Transmembrane</keyword>